<proteinExistence type="predicted"/>
<evidence type="ECO:0000313" key="1">
    <source>
        <dbReference type="EMBL" id="KTT00350.1"/>
    </source>
</evidence>
<evidence type="ECO:0000313" key="2">
    <source>
        <dbReference type="Proteomes" id="UP000072520"/>
    </source>
</evidence>
<dbReference type="Proteomes" id="UP000072520">
    <property type="component" value="Unassembled WGS sequence"/>
</dbReference>
<dbReference type="AlphaFoldDB" id="A0AB34VJF3"/>
<gene>
    <name evidence="1" type="ORF">RSA13_02830</name>
</gene>
<comment type="caution">
    <text evidence="1">The sequence shown here is derived from an EMBL/GenBank/DDBJ whole genome shotgun (WGS) entry which is preliminary data.</text>
</comment>
<sequence>MGGSSAKISPFGIFEMDYSGMLMLYKASAEVIGRKTIPVYMDVINSFTDTNDKGGYGSISLELSIPAEDVLYSHLNFHTDETEGEEWVILNRSPTGMVELPVSSIVIIDKEVESFYKNCYSNIDIDSAYQILSQAYLKTWGC</sequence>
<reference evidence="1 2" key="1">
    <citation type="journal article" date="2016" name="Front. Microbiol.">
        <title>Genomic Resource of Rice Seed Associated Bacteria.</title>
        <authorList>
            <person name="Midha S."/>
            <person name="Bansal K."/>
            <person name="Sharma S."/>
            <person name="Kumar N."/>
            <person name="Patil P.P."/>
            <person name="Chaudhry V."/>
            <person name="Patil P.B."/>
        </authorList>
    </citation>
    <scope>NUCLEOTIDE SEQUENCE [LARGE SCALE GENOMIC DNA]</scope>
    <source>
        <strain evidence="1 2">RSA13</strain>
    </source>
</reference>
<protein>
    <submittedName>
        <fullName evidence="1">Uncharacterized protein</fullName>
    </submittedName>
</protein>
<name>A0AB34VJF3_9GAMM</name>
<accession>A0AB34VJF3</accession>
<organism evidence="1 2">
    <name type="scientific">Pantoea stewartii</name>
    <dbReference type="NCBI Taxonomy" id="66269"/>
    <lineage>
        <taxon>Bacteria</taxon>
        <taxon>Pseudomonadati</taxon>
        <taxon>Pseudomonadota</taxon>
        <taxon>Gammaproteobacteria</taxon>
        <taxon>Enterobacterales</taxon>
        <taxon>Erwiniaceae</taxon>
        <taxon>Pantoea</taxon>
    </lineage>
</organism>
<dbReference type="EMBL" id="LDSI01000003">
    <property type="protein sequence ID" value="KTT00350.1"/>
    <property type="molecule type" value="Genomic_DNA"/>
</dbReference>